<evidence type="ECO:0000313" key="3">
    <source>
        <dbReference type="Proteomes" id="UP000266841"/>
    </source>
</evidence>
<organism evidence="2 3">
    <name type="scientific">Thalassiosira oceanica</name>
    <name type="common">Marine diatom</name>
    <dbReference type="NCBI Taxonomy" id="159749"/>
    <lineage>
        <taxon>Eukaryota</taxon>
        <taxon>Sar</taxon>
        <taxon>Stramenopiles</taxon>
        <taxon>Ochrophyta</taxon>
        <taxon>Bacillariophyta</taxon>
        <taxon>Coscinodiscophyceae</taxon>
        <taxon>Thalassiosirophycidae</taxon>
        <taxon>Thalassiosirales</taxon>
        <taxon>Thalassiosiraceae</taxon>
        <taxon>Thalassiosira</taxon>
    </lineage>
</organism>
<proteinExistence type="predicted"/>
<feature type="compositionally biased region" description="Acidic residues" evidence="1">
    <location>
        <begin position="93"/>
        <end position="105"/>
    </location>
</feature>
<feature type="compositionally biased region" description="Low complexity" evidence="1">
    <location>
        <begin position="79"/>
        <end position="92"/>
    </location>
</feature>
<accession>K0S7T4</accession>
<name>K0S7T4_THAOC</name>
<reference evidence="2 3" key="1">
    <citation type="journal article" date="2012" name="Genome Biol.">
        <title>Genome and low-iron response of an oceanic diatom adapted to chronic iron limitation.</title>
        <authorList>
            <person name="Lommer M."/>
            <person name="Specht M."/>
            <person name="Roy A.S."/>
            <person name="Kraemer L."/>
            <person name="Andreson R."/>
            <person name="Gutowska M.A."/>
            <person name="Wolf J."/>
            <person name="Bergner S.V."/>
            <person name="Schilhabel M.B."/>
            <person name="Klostermeier U.C."/>
            <person name="Beiko R.G."/>
            <person name="Rosenstiel P."/>
            <person name="Hippler M."/>
            <person name="Laroche J."/>
        </authorList>
    </citation>
    <scope>NUCLEOTIDE SEQUENCE [LARGE SCALE GENOMIC DNA]</scope>
    <source>
        <strain evidence="2 3">CCMP1005</strain>
    </source>
</reference>
<gene>
    <name evidence="2" type="ORF">THAOC_25448</name>
</gene>
<dbReference type="AlphaFoldDB" id="K0S7T4"/>
<feature type="compositionally biased region" description="Basic and acidic residues" evidence="1">
    <location>
        <begin position="41"/>
        <end position="53"/>
    </location>
</feature>
<keyword evidence="3" id="KW-1185">Reference proteome</keyword>
<evidence type="ECO:0000256" key="1">
    <source>
        <dbReference type="SAM" id="MobiDB-lite"/>
    </source>
</evidence>
<protein>
    <submittedName>
        <fullName evidence="2">Uncharacterized protein</fullName>
    </submittedName>
</protein>
<evidence type="ECO:0000313" key="2">
    <source>
        <dbReference type="EMBL" id="EJK54887.1"/>
    </source>
</evidence>
<feature type="region of interest" description="Disordered" evidence="1">
    <location>
        <begin position="41"/>
        <end position="123"/>
    </location>
</feature>
<dbReference type="Proteomes" id="UP000266841">
    <property type="component" value="Unassembled WGS sequence"/>
</dbReference>
<dbReference type="EMBL" id="AGNL01035121">
    <property type="protein sequence ID" value="EJK54887.1"/>
    <property type="molecule type" value="Genomic_DNA"/>
</dbReference>
<comment type="caution">
    <text evidence="2">The sequence shown here is derived from an EMBL/GenBank/DDBJ whole genome shotgun (WGS) entry which is preliminary data.</text>
</comment>
<sequence>MPDWDRSPPEDLDKMHEMERDCWLQYEFENGELEEDWSLLEREHVEEEEKEQYIPDASTSNTRYAGAHTAYAGSESESDPAPASSSSSFSQYEDSEQASRDDEEMATMILPHRPVPPTPDQNQVQAALQKMVKHEMEARLKAVEIWGNGALSEEEKREQYSRWQAKHSGPFIP</sequence>
<feature type="region of interest" description="Disordered" evidence="1">
    <location>
        <begin position="150"/>
        <end position="173"/>
    </location>
</feature>